<dbReference type="Gene3D" id="1.10.10.10">
    <property type="entry name" value="Winged helix-like DNA-binding domain superfamily/Winged helix DNA-binding domain"/>
    <property type="match status" value="1"/>
</dbReference>
<comment type="caution">
    <text evidence="5">The sequence shown here is derived from an EMBL/GenBank/DDBJ whole genome shotgun (WGS) entry which is preliminary data.</text>
</comment>
<evidence type="ECO:0000256" key="2">
    <source>
        <dbReference type="ARBA" id="ARBA00023125"/>
    </source>
</evidence>
<dbReference type="SUPFAM" id="SSF46894">
    <property type="entry name" value="C-terminal effector domain of the bipartite response regulators"/>
    <property type="match status" value="1"/>
</dbReference>
<dbReference type="InterPro" id="IPR049945">
    <property type="entry name" value="AAA_22"/>
</dbReference>
<dbReference type="InterPro" id="IPR027417">
    <property type="entry name" value="P-loop_NTPase"/>
</dbReference>
<dbReference type="EMBL" id="BOQL01000034">
    <property type="protein sequence ID" value="GIM71061.1"/>
    <property type="molecule type" value="Genomic_DNA"/>
</dbReference>
<name>A0A919SFV5_9ACTN</name>
<keyword evidence="2 3" id="KW-0238">DNA-binding</keyword>
<evidence type="ECO:0000313" key="6">
    <source>
        <dbReference type="Proteomes" id="UP000681340"/>
    </source>
</evidence>
<dbReference type="Pfam" id="PF13401">
    <property type="entry name" value="AAA_22"/>
    <property type="match status" value="1"/>
</dbReference>
<dbReference type="RefSeq" id="WP_212990390.1">
    <property type="nucleotide sequence ID" value="NZ_BAABEA010000026.1"/>
</dbReference>
<feature type="domain" description="OmpR/PhoB-type" evidence="4">
    <location>
        <begin position="1"/>
        <end position="90"/>
    </location>
</feature>
<evidence type="ECO:0000256" key="3">
    <source>
        <dbReference type="PROSITE-ProRule" id="PRU01091"/>
    </source>
</evidence>
<dbReference type="Proteomes" id="UP000681340">
    <property type="component" value="Unassembled WGS sequence"/>
</dbReference>
<dbReference type="PRINTS" id="PR00364">
    <property type="entry name" value="DISEASERSIST"/>
</dbReference>
<dbReference type="SUPFAM" id="SSF48452">
    <property type="entry name" value="TPR-like"/>
    <property type="match status" value="2"/>
</dbReference>
<dbReference type="Pfam" id="PF03704">
    <property type="entry name" value="BTAD"/>
    <property type="match status" value="1"/>
</dbReference>
<dbReference type="SUPFAM" id="SSF52540">
    <property type="entry name" value="P-loop containing nucleoside triphosphate hydrolases"/>
    <property type="match status" value="1"/>
</dbReference>
<evidence type="ECO:0000259" key="4">
    <source>
        <dbReference type="PROSITE" id="PS51755"/>
    </source>
</evidence>
<dbReference type="PROSITE" id="PS51755">
    <property type="entry name" value="OMPR_PHOB"/>
    <property type="match status" value="1"/>
</dbReference>
<dbReference type="InterPro" id="IPR016032">
    <property type="entry name" value="Sig_transdc_resp-reg_C-effctor"/>
</dbReference>
<dbReference type="PANTHER" id="PTHR47691:SF3">
    <property type="entry name" value="HTH-TYPE TRANSCRIPTIONAL REGULATOR RV0890C-RELATED"/>
    <property type="match status" value="1"/>
</dbReference>
<dbReference type="GO" id="GO:0003677">
    <property type="term" value="F:DNA binding"/>
    <property type="evidence" value="ECO:0007669"/>
    <property type="project" value="UniProtKB-UniRule"/>
</dbReference>
<evidence type="ECO:0000256" key="1">
    <source>
        <dbReference type="ARBA" id="ARBA00005820"/>
    </source>
</evidence>
<dbReference type="AlphaFoldDB" id="A0A919SFV5"/>
<reference evidence="5" key="1">
    <citation type="submission" date="2021-03" db="EMBL/GenBank/DDBJ databases">
        <title>Whole genome shotgun sequence of Actinoplanes auranticolor NBRC 12245.</title>
        <authorList>
            <person name="Komaki H."/>
            <person name="Tamura T."/>
        </authorList>
    </citation>
    <scope>NUCLEOTIDE SEQUENCE</scope>
    <source>
        <strain evidence="5">NBRC 12245</strain>
    </source>
</reference>
<sequence>MDIAVLGPVELRADTGTAVPVAGARLRTLLILLALDAGRAVSTDRLIDGLWGADPPGSAAGALQALVSRLRRAAPGLAVAVTPSGYRLDLDRDDVDAHRFARLVAQGRPEEALALWRGPTEFPDVARAEAVRLDELRLTARLQRAEARLRAGGDAGLIGELESLAVAHPLHEPLAGLLMRALTAAGHPGRALTVFERIRAELADALGADPSAELAALHVETLRGQRRRVRGNLPAEVSSFVGREADLRAVRELVAAHRLVTLIGPGGSGKTRLSVEAGQTLTAGHPDGVWRVELAPLTDPAEVPQAILTALQLRGQFVISLPGGAPAGDAVPPLTRLTDALAGKELLLILDNCEHLIAASAEVADAVLRGAPGLRMLATSREPLGIAGEQLWPVEPLALPPTDVQAASYPAVRLLLDRAVAARPGFTLDARTIGPVVRICRALDGMPLAIELAAARLRTLPVDLLADRLADRFRLLTNGSRTALPRHQTLRAVVDWSWDLLDDDERALWRRFAYFHGGADVTAVEQVCGADVDLLGALVDKSLLVLAGDRYRMLETIREYGLERLAEAGETEQLRVAHARYLLALAGTAEPELRRRDQLSWLHRLSTEHDNLHAAVRAAIEAGDARTATALTARLGWYWWLRGHRAEGCRLARDVLTLTGETDPEDRALAYAYSALNGLEGAAPMDEVKGWFQAAGREGAGPQAAHPVLRLLRPLSLIFSPGGRQRSFELVEALFTDPDPWLRSIARMVVAQLRLNFGQDPGAARAELREALDGFRAIGDRWGVGFTLSALGDMAAAQGEFEDAVTWQREALALVREIGIREDLPQLEMKLAHQLWLSGDRAEARRMLKRARETAEEVGLSEVLASVEYGYATIAREEGSLDEARERMARTAELIDNSTHAPQFRAMTRSTRALIEGAAGDLAAAHDLHRGAVEIAAKSRDAPVMAHVLVGVADYAVRIGDPARAAMLLGAADAVRGAPDRSMPDTERLTVLARAALGDAGYHQAYSSGTSVTMATAVEATGLLPGT</sequence>
<dbReference type="GO" id="GO:0016887">
    <property type="term" value="F:ATP hydrolysis activity"/>
    <property type="evidence" value="ECO:0007669"/>
    <property type="project" value="InterPro"/>
</dbReference>
<gene>
    <name evidence="5" type="ORF">Aau02nite_43980</name>
</gene>
<dbReference type="InterPro" id="IPR011990">
    <property type="entry name" value="TPR-like_helical_dom_sf"/>
</dbReference>
<dbReference type="CDD" id="cd15831">
    <property type="entry name" value="BTAD"/>
    <property type="match status" value="1"/>
</dbReference>
<dbReference type="GO" id="GO:0006355">
    <property type="term" value="P:regulation of DNA-templated transcription"/>
    <property type="evidence" value="ECO:0007669"/>
    <property type="project" value="InterPro"/>
</dbReference>
<accession>A0A919SFV5</accession>
<dbReference type="Gene3D" id="1.25.40.10">
    <property type="entry name" value="Tetratricopeptide repeat domain"/>
    <property type="match status" value="2"/>
</dbReference>
<feature type="DNA-binding region" description="OmpR/PhoB-type" evidence="3">
    <location>
        <begin position="1"/>
        <end position="90"/>
    </location>
</feature>
<dbReference type="InterPro" id="IPR036388">
    <property type="entry name" value="WH-like_DNA-bd_sf"/>
</dbReference>
<dbReference type="PANTHER" id="PTHR47691">
    <property type="entry name" value="REGULATOR-RELATED"/>
    <property type="match status" value="1"/>
</dbReference>
<protein>
    <submittedName>
        <fullName evidence="5">SARP family transcriptional regulator</fullName>
    </submittedName>
</protein>
<dbReference type="SMART" id="SM00862">
    <property type="entry name" value="Trans_reg_C"/>
    <property type="match status" value="1"/>
</dbReference>
<comment type="similarity">
    <text evidence="1">Belongs to the AfsR/DnrI/RedD regulatory family.</text>
</comment>
<dbReference type="GO" id="GO:0000160">
    <property type="term" value="P:phosphorelay signal transduction system"/>
    <property type="evidence" value="ECO:0007669"/>
    <property type="project" value="InterPro"/>
</dbReference>
<organism evidence="5 6">
    <name type="scientific">Actinoplanes auranticolor</name>
    <dbReference type="NCBI Taxonomy" id="47988"/>
    <lineage>
        <taxon>Bacteria</taxon>
        <taxon>Bacillati</taxon>
        <taxon>Actinomycetota</taxon>
        <taxon>Actinomycetes</taxon>
        <taxon>Micromonosporales</taxon>
        <taxon>Micromonosporaceae</taxon>
        <taxon>Actinoplanes</taxon>
    </lineage>
</organism>
<evidence type="ECO:0000313" key="5">
    <source>
        <dbReference type="EMBL" id="GIM71061.1"/>
    </source>
</evidence>
<dbReference type="Pfam" id="PF13374">
    <property type="entry name" value="TPR_10"/>
    <property type="match status" value="1"/>
</dbReference>
<dbReference type="InterPro" id="IPR001867">
    <property type="entry name" value="OmpR/PhoB-type_DNA-bd"/>
</dbReference>
<keyword evidence="6" id="KW-1185">Reference proteome</keyword>
<dbReference type="InterPro" id="IPR005158">
    <property type="entry name" value="BTAD"/>
</dbReference>
<dbReference type="SMART" id="SM01043">
    <property type="entry name" value="BTAD"/>
    <property type="match status" value="1"/>
</dbReference>
<proteinExistence type="inferred from homology"/>